<sequence>MIKTYLVAVLFVLIAGTADAENDAMTYPAEKIVDAIYLAEGGSKAQFLYGIRSVRYTGALEARQICLNTVRNQYKRHRAHTCGKPYMQCLADRYCPIGCDNDTGTNKYWLKNVMYFLTKGE</sequence>
<dbReference type="EMBL" id="MT145083">
    <property type="protein sequence ID" value="QJI03387.1"/>
    <property type="molecule type" value="Genomic_DNA"/>
</dbReference>
<evidence type="ECO:0000313" key="2">
    <source>
        <dbReference type="EMBL" id="QJA85733.1"/>
    </source>
</evidence>
<dbReference type="EMBL" id="MT144299">
    <property type="protein sequence ID" value="QJA51923.1"/>
    <property type="molecule type" value="Genomic_DNA"/>
</dbReference>
<dbReference type="EMBL" id="MT142592">
    <property type="protein sequence ID" value="QJA85733.1"/>
    <property type="molecule type" value="Genomic_DNA"/>
</dbReference>
<name>A0A6H1ZVG6_9ZZZZ</name>
<dbReference type="AlphaFoldDB" id="A0A6H1ZVG6"/>
<evidence type="ECO:0000313" key="1">
    <source>
        <dbReference type="EMBL" id="QJA51923.1"/>
    </source>
</evidence>
<gene>
    <name evidence="2" type="ORF">MM415B02179_0002</name>
    <name evidence="1" type="ORF">TM448A02382_0002</name>
    <name evidence="3" type="ORF">TM448B04471_0007</name>
</gene>
<evidence type="ECO:0000313" key="3">
    <source>
        <dbReference type="EMBL" id="QJI03387.1"/>
    </source>
</evidence>
<reference evidence="1" key="1">
    <citation type="submission" date="2020-03" db="EMBL/GenBank/DDBJ databases">
        <title>The deep terrestrial virosphere.</title>
        <authorList>
            <person name="Holmfeldt K."/>
            <person name="Nilsson E."/>
            <person name="Simone D."/>
            <person name="Lopez-Fernandez M."/>
            <person name="Wu X."/>
            <person name="de Brujin I."/>
            <person name="Lundin D."/>
            <person name="Andersson A."/>
            <person name="Bertilsson S."/>
            <person name="Dopson M."/>
        </authorList>
    </citation>
    <scope>NUCLEOTIDE SEQUENCE</scope>
    <source>
        <strain evidence="2">MM415B02179</strain>
        <strain evidence="1">TM448A02382</strain>
        <strain evidence="3">TM448B04471</strain>
    </source>
</reference>
<accession>A0A6H1ZVG6</accession>
<proteinExistence type="predicted"/>
<protein>
    <submittedName>
        <fullName evidence="1">Uncharacterized protein</fullName>
    </submittedName>
</protein>
<organism evidence="1">
    <name type="scientific">viral metagenome</name>
    <dbReference type="NCBI Taxonomy" id="1070528"/>
    <lineage>
        <taxon>unclassified sequences</taxon>
        <taxon>metagenomes</taxon>
        <taxon>organismal metagenomes</taxon>
    </lineage>
</organism>